<reference evidence="1 2" key="1">
    <citation type="journal article" date="2021" name="Elife">
        <title>Chloroplast acquisition without the gene transfer in kleptoplastic sea slugs, Plakobranchus ocellatus.</title>
        <authorList>
            <person name="Maeda T."/>
            <person name="Takahashi S."/>
            <person name="Yoshida T."/>
            <person name="Shimamura S."/>
            <person name="Takaki Y."/>
            <person name="Nagai Y."/>
            <person name="Toyoda A."/>
            <person name="Suzuki Y."/>
            <person name="Arimoto A."/>
            <person name="Ishii H."/>
            <person name="Satoh N."/>
            <person name="Nishiyama T."/>
            <person name="Hasebe M."/>
            <person name="Maruyama T."/>
            <person name="Minagawa J."/>
            <person name="Obokata J."/>
            <person name="Shigenobu S."/>
        </authorList>
    </citation>
    <scope>NUCLEOTIDE SEQUENCE [LARGE SCALE GENOMIC DNA]</scope>
</reference>
<evidence type="ECO:0000313" key="1">
    <source>
        <dbReference type="EMBL" id="GFN81807.1"/>
    </source>
</evidence>
<gene>
    <name evidence="1" type="ORF">PoB_000831300</name>
</gene>
<dbReference type="EMBL" id="BLXT01000945">
    <property type="protein sequence ID" value="GFN81807.1"/>
    <property type="molecule type" value="Genomic_DNA"/>
</dbReference>
<proteinExistence type="predicted"/>
<evidence type="ECO:0000313" key="2">
    <source>
        <dbReference type="Proteomes" id="UP000735302"/>
    </source>
</evidence>
<name>A0AAV3YHD0_9GAST</name>
<dbReference type="Proteomes" id="UP000735302">
    <property type="component" value="Unassembled WGS sequence"/>
</dbReference>
<accession>A0AAV3YHD0</accession>
<comment type="caution">
    <text evidence="1">The sequence shown here is derived from an EMBL/GenBank/DDBJ whole genome shotgun (WGS) entry which is preliminary data.</text>
</comment>
<dbReference type="AlphaFoldDB" id="A0AAV3YHD0"/>
<sequence length="84" mass="9804">MCCRKAKLGLPLKSIVEEYKCGKARLMTMLEDSEDPAVRSIQPHLRSGRKWKVDKAVNQAKEGRKMKRSLVSLRMEKKDWDQKE</sequence>
<keyword evidence="2" id="KW-1185">Reference proteome</keyword>
<organism evidence="1 2">
    <name type="scientific">Plakobranchus ocellatus</name>
    <dbReference type="NCBI Taxonomy" id="259542"/>
    <lineage>
        <taxon>Eukaryota</taxon>
        <taxon>Metazoa</taxon>
        <taxon>Spiralia</taxon>
        <taxon>Lophotrochozoa</taxon>
        <taxon>Mollusca</taxon>
        <taxon>Gastropoda</taxon>
        <taxon>Heterobranchia</taxon>
        <taxon>Euthyneura</taxon>
        <taxon>Panpulmonata</taxon>
        <taxon>Sacoglossa</taxon>
        <taxon>Placobranchoidea</taxon>
        <taxon>Plakobranchidae</taxon>
        <taxon>Plakobranchus</taxon>
    </lineage>
</organism>
<protein>
    <submittedName>
        <fullName evidence="1">Polyprotein</fullName>
    </submittedName>
</protein>